<comment type="subcellular location">
    <subcellularLocation>
        <location evidence="1">Cell membrane</location>
        <topology evidence="1">Multi-pass membrane protein</topology>
    </subcellularLocation>
</comment>
<keyword evidence="10" id="KW-1185">Reference proteome</keyword>
<dbReference type="InterPro" id="IPR050297">
    <property type="entry name" value="LipidA_mod_glycosyltrf_83"/>
</dbReference>
<evidence type="ECO:0000256" key="4">
    <source>
        <dbReference type="ARBA" id="ARBA00022679"/>
    </source>
</evidence>
<feature type="transmembrane region" description="Helical" evidence="8">
    <location>
        <begin position="236"/>
        <end position="255"/>
    </location>
</feature>
<comment type="caution">
    <text evidence="9">The sequence shown here is derived from an EMBL/GenBank/DDBJ whole genome shotgun (WGS) entry which is preliminary data.</text>
</comment>
<dbReference type="GO" id="GO:0005886">
    <property type="term" value="C:plasma membrane"/>
    <property type="evidence" value="ECO:0007669"/>
    <property type="project" value="UniProtKB-SubCell"/>
</dbReference>
<keyword evidence="7 8" id="KW-0472">Membrane</keyword>
<feature type="transmembrane region" description="Helical" evidence="8">
    <location>
        <begin position="304"/>
        <end position="322"/>
    </location>
</feature>
<evidence type="ECO:0000256" key="8">
    <source>
        <dbReference type="SAM" id="Phobius"/>
    </source>
</evidence>
<dbReference type="GO" id="GO:0009103">
    <property type="term" value="P:lipopolysaccharide biosynthetic process"/>
    <property type="evidence" value="ECO:0007669"/>
    <property type="project" value="UniProtKB-ARBA"/>
</dbReference>
<proteinExistence type="predicted"/>
<evidence type="ECO:0000256" key="1">
    <source>
        <dbReference type="ARBA" id="ARBA00004651"/>
    </source>
</evidence>
<sequence>MNQTFTPIVLTVLLGLLSFFLWQNNQKKAALSAGASRWWLGLLLVLALLFRLLVVRNQEGNEDTSTWLSCLITIQHDPDTAWTFLNYTDSRPLTVLPLVLASKLGLPMDYAGAQVVSILLWLGTFFLFYRTILLWETRRYALLYTWVLCLFMGTTNYADYVSYNSEHVGVLMLCLATYWYLQNEKVGPIGKVKTLLLGLLLGSLLFAKFQNIPMGLIIGGFCLVSFLAAKDWLRAGLLIVASLLPTLVVNGYFAWRGEPSTFWNNYFWNYFYYSYTNEFSSTAISDRFHPVRLGFFIFRSRFHGLYFIPLLGVLLLAVYYVGRYRPSLDYFQRINGAFASLLLLASVYAVAQSGSLFDHYLLYLLVPFTYLVAWLVSFVPTPLRSYLLGLLLVGAMVQASHNMLTRLPWSEPTGHQFDTPLVEYIKKNSRPADRLVVWGWADRLYVKTRRALGYRMPHSHHLLMPSRLYNFREKIFLHDMEQNQPALFVDAAVPGFSIMENLLKPHDSFPNIAAYIRKNYRLTKTIRGIRVYKRLAVPL</sequence>
<reference evidence="9 10" key="1">
    <citation type="submission" date="2020-08" db="EMBL/GenBank/DDBJ databases">
        <title>Genomic Encyclopedia of Type Strains, Phase IV (KMG-IV): sequencing the most valuable type-strain genomes for metagenomic binning, comparative biology and taxonomic classification.</title>
        <authorList>
            <person name="Goeker M."/>
        </authorList>
    </citation>
    <scope>NUCLEOTIDE SEQUENCE [LARGE SCALE GENOMIC DNA]</scope>
    <source>
        <strain evidence="9 10">DSM 105074</strain>
    </source>
</reference>
<name>A0A840U0R5_9BACT</name>
<dbReference type="Proteomes" id="UP000557307">
    <property type="component" value="Unassembled WGS sequence"/>
</dbReference>
<accession>A0A840U0R5</accession>
<keyword evidence="4" id="KW-0808">Transferase</keyword>
<feature type="transmembrane region" description="Helical" evidence="8">
    <location>
        <begin position="141"/>
        <end position="158"/>
    </location>
</feature>
<dbReference type="GO" id="GO:0016763">
    <property type="term" value="F:pentosyltransferase activity"/>
    <property type="evidence" value="ECO:0007669"/>
    <property type="project" value="TreeGrafter"/>
</dbReference>
<dbReference type="EMBL" id="JACHGF010000016">
    <property type="protein sequence ID" value="MBB5287347.1"/>
    <property type="molecule type" value="Genomic_DNA"/>
</dbReference>
<dbReference type="PANTHER" id="PTHR33908:SF11">
    <property type="entry name" value="MEMBRANE PROTEIN"/>
    <property type="match status" value="1"/>
</dbReference>
<dbReference type="PANTHER" id="PTHR33908">
    <property type="entry name" value="MANNOSYLTRANSFERASE YKCB-RELATED"/>
    <property type="match status" value="1"/>
</dbReference>
<evidence type="ECO:0000313" key="10">
    <source>
        <dbReference type="Proteomes" id="UP000557307"/>
    </source>
</evidence>
<dbReference type="RefSeq" id="WP_184179357.1">
    <property type="nucleotide sequence ID" value="NZ_JACHGF010000016.1"/>
</dbReference>
<feature type="transmembrane region" description="Helical" evidence="8">
    <location>
        <begin position="35"/>
        <end position="54"/>
    </location>
</feature>
<evidence type="ECO:0000256" key="6">
    <source>
        <dbReference type="ARBA" id="ARBA00022989"/>
    </source>
</evidence>
<keyword evidence="3" id="KW-0328">Glycosyltransferase</keyword>
<evidence type="ECO:0000256" key="5">
    <source>
        <dbReference type="ARBA" id="ARBA00022692"/>
    </source>
</evidence>
<keyword evidence="5 8" id="KW-0812">Transmembrane</keyword>
<evidence type="ECO:0000313" key="9">
    <source>
        <dbReference type="EMBL" id="MBB5287347.1"/>
    </source>
</evidence>
<evidence type="ECO:0000256" key="3">
    <source>
        <dbReference type="ARBA" id="ARBA00022676"/>
    </source>
</evidence>
<evidence type="ECO:0000256" key="7">
    <source>
        <dbReference type="ARBA" id="ARBA00023136"/>
    </source>
</evidence>
<keyword evidence="2" id="KW-1003">Cell membrane</keyword>
<evidence type="ECO:0008006" key="11">
    <source>
        <dbReference type="Google" id="ProtNLM"/>
    </source>
</evidence>
<evidence type="ECO:0000256" key="2">
    <source>
        <dbReference type="ARBA" id="ARBA00022475"/>
    </source>
</evidence>
<protein>
    <recommendedName>
        <fullName evidence="11">Glycosyltransferase RgtA/B/C/D-like domain-containing protein</fullName>
    </recommendedName>
</protein>
<feature type="transmembrane region" description="Helical" evidence="8">
    <location>
        <begin position="212"/>
        <end position="229"/>
    </location>
</feature>
<gene>
    <name evidence="9" type="ORF">HNQ92_005510</name>
</gene>
<feature type="transmembrane region" description="Helical" evidence="8">
    <location>
        <begin position="110"/>
        <end position="129"/>
    </location>
</feature>
<keyword evidence="6 8" id="KW-1133">Transmembrane helix</keyword>
<feature type="transmembrane region" description="Helical" evidence="8">
    <location>
        <begin position="6"/>
        <end position="23"/>
    </location>
</feature>
<organism evidence="9 10">
    <name type="scientific">Rhabdobacter roseus</name>
    <dbReference type="NCBI Taxonomy" id="1655419"/>
    <lineage>
        <taxon>Bacteria</taxon>
        <taxon>Pseudomonadati</taxon>
        <taxon>Bacteroidota</taxon>
        <taxon>Cytophagia</taxon>
        <taxon>Cytophagales</taxon>
        <taxon>Cytophagaceae</taxon>
        <taxon>Rhabdobacter</taxon>
    </lineage>
</organism>
<dbReference type="AlphaFoldDB" id="A0A840U0R5"/>
<feature type="transmembrane region" description="Helical" evidence="8">
    <location>
        <begin position="334"/>
        <end position="354"/>
    </location>
</feature>